<gene>
    <name evidence="2" type="ORF">GcC1_200044</name>
</gene>
<keyword evidence="1" id="KW-0812">Transmembrane</keyword>
<dbReference type="AlphaFoldDB" id="A0A420HEC5"/>
<evidence type="ECO:0000313" key="2">
    <source>
        <dbReference type="EMBL" id="RKF55816.1"/>
    </source>
</evidence>
<organism evidence="2 3">
    <name type="scientific">Golovinomyces cichoracearum</name>
    <dbReference type="NCBI Taxonomy" id="62708"/>
    <lineage>
        <taxon>Eukaryota</taxon>
        <taxon>Fungi</taxon>
        <taxon>Dikarya</taxon>
        <taxon>Ascomycota</taxon>
        <taxon>Pezizomycotina</taxon>
        <taxon>Leotiomycetes</taxon>
        <taxon>Erysiphales</taxon>
        <taxon>Erysiphaceae</taxon>
        <taxon>Golovinomyces</taxon>
    </lineage>
</organism>
<keyword evidence="1" id="KW-0472">Membrane</keyword>
<feature type="transmembrane region" description="Helical" evidence="1">
    <location>
        <begin position="15"/>
        <end position="32"/>
    </location>
</feature>
<sequence>MPTSLDRALNQRSSLLAFTGIITGIAAWMILFQDIFPKACDPTGNPETWTRAELMRWLATRFLNKIARLAA</sequence>
<keyword evidence="1" id="KW-1133">Transmembrane helix</keyword>
<proteinExistence type="predicted"/>
<reference evidence="2 3" key="1">
    <citation type="journal article" date="2018" name="BMC Genomics">
        <title>Comparative genome analyses reveal sequence features reflecting distinct modes of host-adaptation between dicot and monocot powdery mildew.</title>
        <authorList>
            <person name="Wu Y."/>
            <person name="Ma X."/>
            <person name="Pan Z."/>
            <person name="Kale S.D."/>
            <person name="Song Y."/>
            <person name="King H."/>
            <person name="Zhang Q."/>
            <person name="Presley C."/>
            <person name="Deng X."/>
            <person name="Wei C.I."/>
            <person name="Xiao S."/>
        </authorList>
    </citation>
    <scope>NUCLEOTIDE SEQUENCE [LARGE SCALE GENOMIC DNA]</scope>
    <source>
        <strain evidence="2">UCSC1</strain>
    </source>
</reference>
<name>A0A420HEC5_9PEZI</name>
<evidence type="ECO:0000256" key="1">
    <source>
        <dbReference type="SAM" id="Phobius"/>
    </source>
</evidence>
<protein>
    <submittedName>
        <fullName evidence="2">Uncharacterized protein</fullName>
    </submittedName>
</protein>
<dbReference type="Proteomes" id="UP000285405">
    <property type="component" value="Unassembled WGS sequence"/>
</dbReference>
<dbReference type="EMBL" id="MCBR01020081">
    <property type="protein sequence ID" value="RKF55816.1"/>
    <property type="molecule type" value="Genomic_DNA"/>
</dbReference>
<accession>A0A420HEC5</accession>
<evidence type="ECO:0000313" key="3">
    <source>
        <dbReference type="Proteomes" id="UP000285405"/>
    </source>
</evidence>
<dbReference type="OrthoDB" id="5341873at2759"/>
<comment type="caution">
    <text evidence="2">The sequence shown here is derived from an EMBL/GenBank/DDBJ whole genome shotgun (WGS) entry which is preliminary data.</text>
</comment>